<protein>
    <submittedName>
        <fullName evidence="1">Uncharacterized protein</fullName>
    </submittedName>
</protein>
<name>E0XTN5_9BACT</name>
<dbReference type="EMBL" id="GU474873">
    <property type="protein sequence ID" value="ADI17776.1"/>
    <property type="molecule type" value="Genomic_DNA"/>
</dbReference>
<proteinExistence type="predicted"/>
<reference evidence="1" key="1">
    <citation type="journal article" date="2011" name="Environ. Microbiol.">
        <title>Time-series analyses of Monterey Bay coastal microbial picoplankton using a 'genome proxy' microarray.</title>
        <authorList>
            <person name="Rich V.I."/>
            <person name="Pham V.D."/>
            <person name="Eppley J."/>
            <person name="Shi Y."/>
            <person name="DeLong E.F."/>
        </authorList>
    </citation>
    <scope>NUCLEOTIDE SEQUENCE</scope>
</reference>
<dbReference type="AlphaFoldDB" id="E0XTN5"/>
<accession>E0XTN5</accession>
<evidence type="ECO:0000313" key="1">
    <source>
        <dbReference type="EMBL" id="ADI17776.1"/>
    </source>
</evidence>
<sequence length="43" mass="4765">MLDYLSNLSNNVGLNFLYAFIKNLTLGFVISDRGIAGYCCCAR</sequence>
<organism evidence="1">
    <name type="scientific">uncultured nuHF1 cluster bacterium HF0130_31E21</name>
    <dbReference type="NCBI Taxonomy" id="710728"/>
    <lineage>
        <taxon>Bacteria</taxon>
        <taxon>environmental samples</taxon>
    </lineage>
</organism>